<dbReference type="Proteomes" id="UP000016540">
    <property type="component" value="Unassembled WGS sequence"/>
</dbReference>
<dbReference type="HOGENOM" id="CLU_047530_3_1_6"/>
<keyword evidence="2" id="KW-0472">Membrane</keyword>
<feature type="compositionally biased region" description="Low complexity" evidence="1">
    <location>
        <begin position="225"/>
        <end position="243"/>
    </location>
</feature>
<feature type="region of interest" description="Disordered" evidence="1">
    <location>
        <begin position="144"/>
        <end position="251"/>
    </location>
</feature>
<evidence type="ECO:0000256" key="1">
    <source>
        <dbReference type="SAM" id="MobiDB-lite"/>
    </source>
</evidence>
<gene>
    <name evidence="4" type="ORF">MARLIPOL_06409</name>
</gene>
<name>R8B199_9GAMM</name>
<organism evidence="4 5">
    <name type="scientific">Marinobacter lipolyticus SM19</name>
    <dbReference type="NCBI Taxonomy" id="1318628"/>
    <lineage>
        <taxon>Bacteria</taxon>
        <taxon>Pseudomonadati</taxon>
        <taxon>Pseudomonadota</taxon>
        <taxon>Gammaproteobacteria</taxon>
        <taxon>Pseudomonadales</taxon>
        <taxon>Marinobacteraceae</taxon>
        <taxon>Marinobacter</taxon>
    </lineage>
</organism>
<evidence type="ECO:0000256" key="2">
    <source>
        <dbReference type="SAM" id="Phobius"/>
    </source>
</evidence>
<dbReference type="CDD" id="cd00093">
    <property type="entry name" value="HTH_XRE"/>
    <property type="match status" value="1"/>
</dbReference>
<dbReference type="STRING" id="1318628.MARLIPOL_06409"/>
<feature type="region of interest" description="Disordered" evidence="1">
    <location>
        <begin position="1"/>
        <end position="21"/>
    </location>
</feature>
<dbReference type="PANTHER" id="PTHR34475">
    <property type="match status" value="1"/>
</dbReference>
<feature type="domain" description="Cytoskeleton protein RodZ-like C-terminal" evidence="3">
    <location>
        <begin position="264"/>
        <end position="336"/>
    </location>
</feature>
<dbReference type="SUPFAM" id="SSF47413">
    <property type="entry name" value="lambda repressor-like DNA-binding domains"/>
    <property type="match status" value="1"/>
</dbReference>
<feature type="transmembrane region" description="Helical" evidence="2">
    <location>
        <begin position="117"/>
        <end position="135"/>
    </location>
</feature>
<keyword evidence="2" id="KW-0812">Transmembrane</keyword>
<dbReference type="RefSeq" id="WP_012137287.1">
    <property type="nucleotide sequence ID" value="NZ_KE007317.1"/>
</dbReference>
<dbReference type="Pfam" id="PF13464">
    <property type="entry name" value="RodZ_C"/>
    <property type="match status" value="1"/>
</dbReference>
<dbReference type="InterPro" id="IPR001387">
    <property type="entry name" value="Cro/C1-type_HTH"/>
</dbReference>
<dbReference type="Pfam" id="PF13413">
    <property type="entry name" value="HTH_25"/>
    <property type="match status" value="1"/>
</dbReference>
<dbReference type="OrthoDB" id="9790252at2"/>
<dbReference type="AlphaFoldDB" id="R8B199"/>
<feature type="compositionally biased region" description="Polar residues" evidence="1">
    <location>
        <begin position="1"/>
        <end position="12"/>
    </location>
</feature>
<accession>R8B199</accession>
<evidence type="ECO:0000313" key="4">
    <source>
        <dbReference type="EMBL" id="EON92361.1"/>
    </source>
</evidence>
<dbReference type="GO" id="GO:0003677">
    <property type="term" value="F:DNA binding"/>
    <property type="evidence" value="ECO:0007669"/>
    <property type="project" value="InterPro"/>
</dbReference>
<comment type="caution">
    <text evidence="4">The sequence shown here is derived from an EMBL/GenBank/DDBJ whole genome shotgun (WGS) entry which is preliminary data.</text>
</comment>
<sequence>MTSEESAQQAATGESAGNLLRQGREKKGLSVSDIADAQHLRPAVIQAIEDGDYQQIDSELFLKGYVRAYAKHVGMEADSVVAVLDKELEPLRLKRAEALEANPLVDIERRRRQKRRVAKILIVLVALLVAAYLVFRFVDDGSGDTEATPNGEQESGAVQEPEGGLAVDNETGISAGDVDQPVLAPDSGEPDEVPATDVVEETSSVPESGGDDTGAEVPVTTADDAVSVSEPEVVAEPEVTSTADPALAERSPEADAIGTGRLEVTFSGDCWVRVTDAAGIRLVSSIQRQGDRIDVSGQVPLNVVIGAVDAVADISFQGEPVDLSDYPVVNNRAQFTLEI</sequence>
<dbReference type="InterPro" id="IPR025194">
    <property type="entry name" value="RodZ-like_C"/>
</dbReference>
<dbReference type="EMBL" id="ASAD01000010">
    <property type="protein sequence ID" value="EON92361.1"/>
    <property type="molecule type" value="Genomic_DNA"/>
</dbReference>
<dbReference type="PANTHER" id="PTHR34475:SF1">
    <property type="entry name" value="CYTOSKELETON PROTEIN RODZ"/>
    <property type="match status" value="1"/>
</dbReference>
<protein>
    <recommendedName>
        <fullName evidence="3">Cytoskeleton protein RodZ-like C-terminal domain-containing protein</fullName>
    </recommendedName>
</protein>
<evidence type="ECO:0000259" key="3">
    <source>
        <dbReference type="Pfam" id="PF13464"/>
    </source>
</evidence>
<dbReference type="eggNOG" id="COG1426">
    <property type="taxonomic scope" value="Bacteria"/>
</dbReference>
<keyword evidence="2" id="KW-1133">Transmembrane helix</keyword>
<dbReference type="InterPro" id="IPR050400">
    <property type="entry name" value="Bact_Cytoskel_RodZ"/>
</dbReference>
<evidence type="ECO:0000313" key="5">
    <source>
        <dbReference type="Proteomes" id="UP000016540"/>
    </source>
</evidence>
<dbReference type="PATRIC" id="fig|1318628.3.peg.1282"/>
<dbReference type="InterPro" id="IPR010982">
    <property type="entry name" value="Lambda_DNA-bd_dom_sf"/>
</dbReference>
<reference evidence="4 5" key="1">
    <citation type="journal article" date="2013" name="Genome Announc.">
        <title>Draft Genome Sequence of the Moderately Halophilic Bacterium Marinobacter lipolyticus Strain SM19.</title>
        <authorList>
            <person name="Papke R.T."/>
            <person name="de la Haba R.R."/>
            <person name="Infante-Dominguez C."/>
            <person name="Perez D."/>
            <person name="Sanchez-Porro C."/>
            <person name="Lapierre P."/>
            <person name="Ventosa A."/>
        </authorList>
    </citation>
    <scope>NUCLEOTIDE SEQUENCE [LARGE SCALE GENOMIC DNA]</scope>
    <source>
        <strain evidence="4 5">SM19</strain>
    </source>
</reference>
<keyword evidence="5" id="KW-1185">Reference proteome</keyword>
<dbReference type="Gene3D" id="1.10.260.40">
    <property type="entry name" value="lambda repressor-like DNA-binding domains"/>
    <property type="match status" value="1"/>
</dbReference>
<proteinExistence type="predicted"/>
<feature type="compositionally biased region" description="Acidic residues" evidence="1">
    <location>
        <begin position="188"/>
        <end position="200"/>
    </location>
</feature>